<feature type="compositionally biased region" description="Basic residues" evidence="7">
    <location>
        <begin position="95"/>
        <end position="106"/>
    </location>
</feature>
<feature type="transmembrane region" description="Helical" evidence="8">
    <location>
        <begin position="408"/>
        <end position="429"/>
    </location>
</feature>
<feature type="transmembrane region" description="Helical" evidence="8">
    <location>
        <begin position="500"/>
        <end position="524"/>
    </location>
</feature>
<evidence type="ECO:0000256" key="2">
    <source>
        <dbReference type="ARBA" id="ARBA00010157"/>
    </source>
</evidence>
<evidence type="ECO:0000256" key="7">
    <source>
        <dbReference type="SAM" id="MobiDB-lite"/>
    </source>
</evidence>
<dbReference type="PANTHER" id="PTHR33406">
    <property type="entry name" value="MEMBRANE PROTEIN MJ1562-RELATED"/>
    <property type="match status" value="1"/>
</dbReference>
<keyword evidence="6 8" id="KW-0472">Membrane</keyword>
<dbReference type="Pfam" id="PF03176">
    <property type="entry name" value="MMPL"/>
    <property type="match status" value="2"/>
</dbReference>
<feature type="compositionally biased region" description="Low complexity" evidence="7">
    <location>
        <begin position="83"/>
        <end position="94"/>
    </location>
</feature>
<feature type="transmembrane region" description="Helical" evidence="8">
    <location>
        <begin position="642"/>
        <end position="664"/>
    </location>
</feature>
<organism evidence="9 10">
    <name type="scientific">Streptomyces lincolnensis</name>
    <dbReference type="NCBI Taxonomy" id="1915"/>
    <lineage>
        <taxon>Bacteria</taxon>
        <taxon>Bacillati</taxon>
        <taxon>Actinomycetota</taxon>
        <taxon>Actinomycetes</taxon>
        <taxon>Kitasatosporales</taxon>
        <taxon>Streptomycetaceae</taxon>
        <taxon>Streptomyces</taxon>
    </lineage>
</organism>
<dbReference type="PATRIC" id="fig|1915.4.peg.7787"/>
<evidence type="ECO:0000256" key="1">
    <source>
        <dbReference type="ARBA" id="ARBA00004651"/>
    </source>
</evidence>
<keyword evidence="3" id="KW-1003">Cell membrane</keyword>
<dbReference type="KEGG" id="sls:SLINC_7068"/>
<dbReference type="PROSITE" id="PS50156">
    <property type="entry name" value="SSD"/>
    <property type="match status" value="1"/>
</dbReference>
<evidence type="ECO:0000256" key="5">
    <source>
        <dbReference type="ARBA" id="ARBA00022989"/>
    </source>
</evidence>
<protein>
    <submittedName>
        <fullName evidence="9">Integral membrane protein</fullName>
    </submittedName>
</protein>
<feature type="transmembrane region" description="Helical" evidence="8">
    <location>
        <begin position="435"/>
        <end position="457"/>
    </location>
</feature>
<dbReference type="InterPro" id="IPR000731">
    <property type="entry name" value="SSD"/>
</dbReference>
<gene>
    <name evidence="9" type="ORF">SLINC_7068</name>
</gene>
<dbReference type="AlphaFoldDB" id="A0A1B1MLM8"/>
<feature type="transmembrane region" description="Helical" evidence="8">
    <location>
        <begin position="330"/>
        <end position="350"/>
    </location>
</feature>
<feature type="transmembrane region" description="Helical" evidence="8">
    <location>
        <begin position="781"/>
        <end position="808"/>
    </location>
</feature>
<feature type="transmembrane region" description="Helical" evidence="8">
    <location>
        <begin position="356"/>
        <end position="378"/>
    </location>
</feature>
<feature type="compositionally biased region" description="Basic and acidic residues" evidence="7">
    <location>
        <begin position="107"/>
        <end position="116"/>
    </location>
</feature>
<reference evidence="9 10" key="1">
    <citation type="submission" date="2016-07" db="EMBL/GenBank/DDBJ databases">
        <title>Enhancement of antibiotic productionsby engineered nitrateutilization in actinobacteria.</title>
        <authorList>
            <person name="Meng S.C."/>
        </authorList>
    </citation>
    <scope>NUCLEOTIDE SEQUENCE [LARGE SCALE GENOMIC DNA]</scope>
    <source>
        <strain evidence="9 10">NRRL 2936</strain>
    </source>
</reference>
<feature type="transmembrane region" description="Helical" evidence="8">
    <location>
        <begin position="306"/>
        <end position="323"/>
    </location>
</feature>
<proteinExistence type="inferred from homology"/>
<feature type="transmembrane region" description="Helical" evidence="8">
    <location>
        <begin position="708"/>
        <end position="729"/>
    </location>
</feature>
<name>A0A1B1MLM8_STRLN</name>
<dbReference type="InterPro" id="IPR050545">
    <property type="entry name" value="Mycobact_MmpL"/>
</dbReference>
<sequence>MVRVGQLQRGAAGLQDGDPSAGRGERGPFGQAEDVAVEAQRLVVVVRRDDETEFTDGGCVGHACSMGIAGVEQLNLPTGAGHSSLPRASRPRVSPVRRRPRNRSPRRSADHARGRTLRADVHRQLPGGTVLSTLAGAATRRPLTVICLWVVFLLLGFGLGTGVFGKLSDDVPDVPGTESDMADDYLSGISSTGESVTAVVAGESVSDAVLRAEVERTVAEVREIAGVAAVPNPYGTPGLVARDGQALVIPVTFEGGLSDDAEEEATDAAAARIQRIDAPDVHVSGGELLGRQLGERAQEDVKNAELISLPVVLALLLVVFGGLRAAALPLVIAVSGIAGAFLALFAFSQVTDISVYAIQVTTMLGLGLAVDYALLMLVRFREERRHAESAEELVEAVHRTVAAAGRTVLFSGLTVAVSLTGLLVFPSVFLRSMGLAVAAVVVIDMLAAVTLLPALLTRFGGKITPSRAKDQGSKDQGEEGRGEEGRLFARLARFATRRRIAVLVTVVPALLVLALPVTGMRIAIGDARQLPSSTEARQLYDTVGAHFPPGTGVSPVTVVLKPGTDPATADRIRALSPTAESRALPGGHTVLELQPPGSVDGKAATGLVERIREVRGDDPVEVTGVAARLVDFRAMLGERAPWAALTVLAGIFVLLFAFTGSVLIPLRTIATTLLSLGASLGVVVWVFQDGHLAGLLGAEGLGALSLTAPPLIVAIAFGLAMDYELFILARMREARQRSGDDQEAVVTGLRRSGRVVTCAALLLAVVFGAFMTGGFSPILQIGLGLTLAVLIDATVVRMLLVPATMALLGRRAWWAPRPLRRAHERFGLRDAL</sequence>
<keyword evidence="4 8" id="KW-0812">Transmembrane</keyword>
<evidence type="ECO:0000256" key="8">
    <source>
        <dbReference type="SAM" id="Phobius"/>
    </source>
</evidence>
<keyword evidence="5 8" id="KW-1133">Transmembrane helix</keyword>
<evidence type="ECO:0000256" key="3">
    <source>
        <dbReference type="ARBA" id="ARBA00022475"/>
    </source>
</evidence>
<evidence type="ECO:0000256" key="6">
    <source>
        <dbReference type="ARBA" id="ARBA00023136"/>
    </source>
</evidence>
<feature type="region of interest" description="Disordered" evidence="7">
    <location>
        <begin position="75"/>
        <end position="116"/>
    </location>
</feature>
<evidence type="ECO:0000313" key="10">
    <source>
        <dbReference type="Proteomes" id="UP000092598"/>
    </source>
</evidence>
<dbReference type="Gene3D" id="1.20.1640.10">
    <property type="entry name" value="Multidrug efflux transporter AcrB transmembrane domain"/>
    <property type="match status" value="2"/>
</dbReference>
<dbReference type="Proteomes" id="UP000092598">
    <property type="component" value="Chromosome"/>
</dbReference>
<comment type="similarity">
    <text evidence="2">Belongs to the resistance-nodulation-cell division (RND) (TC 2.A.6) family. MmpL subfamily.</text>
</comment>
<feature type="transmembrane region" description="Helical" evidence="8">
    <location>
        <begin position="143"/>
        <end position="164"/>
    </location>
</feature>
<evidence type="ECO:0000256" key="4">
    <source>
        <dbReference type="ARBA" id="ARBA00022692"/>
    </source>
</evidence>
<dbReference type="EMBL" id="CP016438">
    <property type="protein sequence ID" value="ANS69292.1"/>
    <property type="molecule type" value="Genomic_DNA"/>
</dbReference>
<feature type="transmembrane region" description="Helical" evidence="8">
    <location>
        <begin position="671"/>
        <end position="688"/>
    </location>
</feature>
<evidence type="ECO:0000313" key="9">
    <source>
        <dbReference type="EMBL" id="ANS69292.1"/>
    </source>
</evidence>
<feature type="region of interest" description="Disordered" evidence="7">
    <location>
        <begin position="1"/>
        <end position="33"/>
    </location>
</feature>
<comment type="subcellular location">
    <subcellularLocation>
        <location evidence="1">Cell membrane</location>
        <topology evidence="1">Multi-pass membrane protein</topology>
    </subcellularLocation>
</comment>
<dbReference type="InterPro" id="IPR004869">
    <property type="entry name" value="MMPL_dom"/>
</dbReference>
<dbReference type="STRING" id="1915.SLINC_7068"/>
<dbReference type="GO" id="GO:0005886">
    <property type="term" value="C:plasma membrane"/>
    <property type="evidence" value="ECO:0007669"/>
    <property type="project" value="UniProtKB-SubCell"/>
</dbReference>
<dbReference type="SUPFAM" id="SSF82866">
    <property type="entry name" value="Multidrug efflux transporter AcrB transmembrane domain"/>
    <property type="match status" value="2"/>
</dbReference>
<dbReference type="PANTHER" id="PTHR33406:SF11">
    <property type="entry name" value="MEMBRANE PROTEIN SCO6666-RELATED"/>
    <property type="match status" value="1"/>
</dbReference>
<accession>A0A1B1MLM8</accession>
<keyword evidence="10" id="KW-1185">Reference proteome</keyword>
<feature type="transmembrane region" description="Helical" evidence="8">
    <location>
        <begin position="755"/>
        <end position="775"/>
    </location>
</feature>